<evidence type="ECO:0008006" key="3">
    <source>
        <dbReference type="Google" id="ProtNLM"/>
    </source>
</evidence>
<accession>A0A1M5LHP7</accession>
<evidence type="ECO:0000313" key="1">
    <source>
        <dbReference type="EMBL" id="SHG64547.1"/>
    </source>
</evidence>
<dbReference type="AlphaFoldDB" id="A0A1M5LHP7"/>
<name>A0A1M5LHP7_9BACI</name>
<keyword evidence="2" id="KW-1185">Reference proteome</keyword>
<proteinExistence type="predicted"/>
<sequence>MLLQKTLHLAVLIFFFFNLSTVYAKVNNDIEIMDIEENKIIKKIPTDSNIQLETEKVIKDINGFVKAFKPIPDKGYMIKIPLDPSYHLENKWINTIIDEVILIIPETEKPFLLTFDDENNPYFFTFQIKIDNLLKTLEFPI</sequence>
<dbReference type="STRING" id="930117.SAMN05216225_104730"/>
<reference evidence="1 2" key="1">
    <citation type="submission" date="2016-11" db="EMBL/GenBank/DDBJ databases">
        <authorList>
            <person name="Jaros S."/>
            <person name="Januszkiewicz K."/>
            <person name="Wedrychowicz H."/>
        </authorList>
    </citation>
    <scope>NUCLEOTIDE SEQUENCE [LARGE SCALE GENOMIC DNA]</scope>
    <source>
        <strain evidence="1 2">IBRC-M 10683</strain>
    </source>
</reference>
<dbReference type="RefSeq" id="WP_072891641.1">
    <property type="nucleotide sequence ID" value="NZ_FQVW01000047.1"/>
</dbReference>
<protein>
    <recommendedName>
        <fullName evidence="3">Group-specific protein</fullName>
    </recommendedName>
</protein>
<organism evidence="1 2">
    <name type="scientific">Ornithinibacillus halophilus</name>
    <dbReference type="NCBI Taxonomy" id="930117"/>
    <lineage>
        <taxon>Bacteria</taxon>
        <taxon>Bacillati</taxon>
        <taxon>Bacillota</taxon>
        <taxon>Bacilli</taxon>
        <taxon>Bacillales</taxon>
        <taxon>Bacillaceae</taxon>
        <taxon>Ornithinibacillus</taxon>
    </lineage>
</organism>
<evidence type="ECO:0000313" key="2">
    <source>
        <dbReference type="Proteomes" id="UP000183988"/>
    </source>
</evidence>
<gene>
    <name evidence="1" type="ORF">SAMN05216225_104730</name>
</gene>
<dbReference type="Proteomes" id="UP000183988">
    <property type="component" value="Unassembled WGS sequence"/>
</dbReference>
<dbReference type="EMBL" id="FQVW01000047">
    <property type="protein sequence ID" value="SHG64547.1"/>
    <property type="molecule type" value="Genomic_DNA"/>
</dbReference>
<dbReference type="OrthoDB" id="2083243at2"/>